<evidence type="ECO:0000256" key="1">
    <source>
        <dbReference type="SAM" id="MobiDB-lite"/>
    </source>
</evidence>
<dbReference type="EMBL" id="JANPWB010000015">
    <property type="protein sequence ID" value="KAJ1088859.1"/>
    <property type="molecule type" value="Genomic_DNA"/>
</dbReference>
<proteinExistence type="predicted"/>
<protein>
    <submittedName>
        <fullName evidence="2">Uncharacterized protein</fullName>
    </submittedName>
</protein>
<dbReference type="AlphaFoldDB" id="A0AAV7LEF8"/>
<feature type="region of interest" description="Disordered" evidence="1">
    <location>
        <begin position="1"/>
        <end position="26"/>
    </location>
</feature>
<dbReference type="Proteomes" id="UP001066276">
    <property type="component" value="Chromosome 11"/>
</dbReference>
<evidence type="ECO:0000313" key="2">
    <source>
        <dbReference type="EMBL" id="KAJ1088859.1"/>
    </source>
</evidence>
<keyword evidence="3" id="KW-1185">Reference proteome</keyword>
<comment type="caution">
    <text evidence="2">The sequence shown here is derived from an EMBL/GenBank/DDBJ whole genome shotgun (WGS) entry which is preliminary data.</text>
</comment>
<organism evidence="2 3">
    <name type="scientific">Pleurodeles waltl</name>
    <name type="common">Iberian ribbed newt</name>
    <dbReference type="NCBI Taxonomy" id="8319"/>
    <lineage>
        <taxon>Eukaryota</taxon>
        <taxon>Metazoa</taxon>
        <taxon>Chordata</taxon>
        <taxon>Craniata</taxon>
        <taxon>Vertebrata</taxon>
        <taxon>Euteleostomi</taxon>
        <taxon>Amphibia</taxon>
        <taxon>Batrachia</taxon>
        <taxon>Caudata</taxon>
        <taxon>Salamandroidea</taxon>
        <taxon>Salamandridae</taxon>
        <taxon>Pleurodelinae</taxon>
        <taxon>Pleurodeles</taxon>
    </lineage>
</organism>
<gene>
    <name evidence="2" type="ORF">NDU88_002013</name>
</gene>
<reference evidence="2" key="1">
    <citation type="journal article" date="2022" name="bioRxiv">
        <title>Sequencing and chromosome-scale assembly of the giantPleurodeles waltlgenome.</title>
        <authorList>
            <person name="Brown T."/>
            <person name="Elewa A."/>
            <person name="Iarovenko S."/>
            <person name="Subramanian E."/>
            <person name="Araus A.J."/>
            <person name="Petzold A."/>
            <person name="Susuki M."/>
            <person name="Suzuki K.-i.T."/>
            <person name="Hayashi T."/>
            <person name="Toyoda A."/>
            <person name="Oliveira C."/>
            <person name="Osipova E."/>
            <person name="Leigh N.D."/>
            <person name="Simon A."/>
            <person name="Yun M.H."/>
        </authorList>
    </citation>
    <scope>NUCLEOTIDE SEQUENCE</scope>
    <source>
        <strain evidence="2">20211129_DDA</strain>
        <tissue evidence="2">Liver</tissue>
    </source>
</reference>
<name>A0AAV7LEF8_PLEWA</name>
<accession>A0AAV7LEF8</accession>
<feature type="region of interest" description="Disordered" evidence="1">
    <location>
        <begin position="86"/>
        <end position="134"/>
    </location>
</feature>
<sequence length="134" mass="14298">MRSGGAWYSGAKDRGARRAIAGPNDQSQVQGMFRQIHISNTVMGNWGRPPTSDKGALLRPMGEGQRKIPRMGLEALGGDSPFLKIEGRGRPDGGFPVEGCSKGMGEAGRNNTRPKGTYQSRHAQGLGDGTHSHL</sequence>
<evidence type="ECO:0000313" key="3">
    <source>
        <dbReference type="Proteomes" id="UP001066276"/>
    </source>
</evidence>
<feature type="compositionally biased region" description="Polar residues" evidence="1">
    <location>
        <begin position="109"/>
        <end position="122"/>
    </location>
</feature>